<dbReference type="PANTHER" id="PTHR21139:SF42">
    <property type="entry name" value="TRIOSEPHOSPHATE ISOMERASE"/>
    <property type="match status" value="1"/>
</dbReference>
<evidence type="ECO:0000256" key="1">
    <source>
        <dbReference type="ARBA" id="ARBA00007422"/>
    </source>
</evidence>
<name>A0A1G2N539_9BACT</name>
<dbReference type="UniPathway" id="UPA00138"/>
<sequence length="260" mass="28582">MTKKLIVGNWKMNPSTLDEAKKFARKIRRAGARLSSVETVICPPFVFLSACALRNSGRKKSDKVRLGAQGLSFHKDGSHTGEVGAYMLSDIGVDYVIVGHSEQRLKGDTDDIVSQKLVNVLESGMTPILCVGENSRDEGGAYLEVLKEQIKNSLFGIAKRHSRDIVLAYEPVWAIGAKEAMRPEQIYEMSLFIKKVFADMFGADSGMKVRVLYGGSVNTRNAFDIITVGKVDGLLVGRDSVNISDFLELLKIVDTAHKTI</sequence>
<comment type="pathway">
    <text evidence="3">Carbohydrate biosynthesis; gluconeogenesis.</text>
</comment>
<evidence type="ECO:0000313" key="5">
    <source>
        <dbReference type="Proteomes" id="UP000176365"/>
    </source>
</evidence>
<dbReference type="EC" id="5.3.1.1" evidence="3"/>
<evidence type="ECO:0000256" key="2">
    <source>
        <dbReference type="ARBA" id="ARBA00023235"/>
    </source>
</evidence>
<keyword evidence="3" id="KW-0324">Glycolysis</keyword>
<dbReference type="Pfam" id="PF00121">
    <property type="entry name" value="TIM"/>
    <property type="match status" value="1"/>
</dbReference>
<evidence type="ECO:0000256" key="3">
    <source>
        <dbReference type="RuleBase" id="RU363013"/>
    </source>
</evidence>
<dbReference type="GO" id="GO:0046166">
    <property type="term" value="P:glyceraldehyde-3-phosphate biosynthetic process"/>
    <property type="evidence" value="ECO:0007669"/>
    <property type="project" value="TreeGrafter"/>
</dbReference>
<evidence type="ECO:0000313" key="4">
    <source>
        <dbReference type="EMBL" id="OHA31130.1"/>
    </source>
</evidence>
<dbReference type="InterPro" id="IPR000652">
    <property type="entry name" value="Triosephosphate_isomerase"/>
</dbReference>
<dbReference type="PROSITE" id="PS51440">
    <property type="entry name" value="TIM_2"/>
    <property type="match status" value="1"/>
</dbReference>
<keyword evidence="2 3" id="KW-0413">Isomerase</keyword>
<dbReference type="GO" id="GO:0005829">
    <property type="term" value="C:cytosol"/>
    <property type="evidence" value="ECO:0007669"/>
    <property type="project" value="TreeGrafter"/>
</dbReference>
<reference evidence="4 5" key="1">
    <citation type="journal article" date="2016" name="Nat. Commun.">
        <title>Thousands of microbial genomes shed light on interconnected biogeochemical processes in an aquifer system.</title>
        <authorList>
            <person name="Anantharaman K."/>
            <person name="Brown C.T."/>
            <person name="Hug L.A."/>
            <person name="Sharon I."/>
            <person name="Castelle C.J."/>
            <person name="Probst A.J."/>
            <person name="Thomas B.C."/>
            <person name="Singh A."/>
            <person name="Wilkins M.J."/>
            <person name="Karaoz U."/>
            <person name="Brodie E.L."/>
            <person name="Williams K.H."/>
            <person name="Hubbard S.S."/>
            <person name="Banfield J.F."/>
        </authorList>
    </citation>
    <scope>NUCLEOTIDE SEQUENCE [LARGE SCALE GENOMIC DNA]</scope>
</reference>
<comment type="subunit">
    <text evidence="3">Homodimer.</text>
</comment>
<comment type="catalytic activity">
    <reaction evidence="3">
        <text>D-glyceraldehyde 3-phosphate = dihydroxyacetone phosphate</text>
        <dbReference type="Rhea" id="RHEA:18585"/>
        <dbReference type="ChEBI" id="CHEBI:57642"/>
        <dbReference type="ChEBI" id="CHEBI:59776"/>
        <dbReference type="EC" id="5.3.1.1"/>
    </reaction>
</comment>
<comment type="caution">
    <text evidence="4">The sequence shown here is derived from an EMBL/GenBank/DDBJ whole genome shotgun (WGS) entry which is preliminary data.</text>
</comment>
<protein>
    <recommendedName>
        <fullName evidence="3">Triosephosphate isomerase</fullName>
        <ecNumber evidence="3">5.3.1.1</ecNumber>
    </recommendedName>
</protein>
<gene>
    <name evidence="4" type="ORF">A3B11_00305</name>
</gene>
<dbReference type="CDD" id="cd00311">
    <property type="entry name" value="TIM"/>
    <property type="match status" value="1"/>
</dbReference>
<dbReference type="EMBL" id="MHRW01000007">
    <property type="protein sequence ID" value="OHA31130.1"/>
    <property type="molecule type" value="Genomic_DNA"/>
</dbReference>
<keyword evidence="3" id="KW-0963">Cytoplasm</keyword>
<comment type="similarity">
    <text evidence="1 3">Belongs to the triosephosphate isomerase family.</text>
</comment>
<dbReference type="PANTHER" id="PTHR21139">
    <property type="entry name" value="TRIOSEPHOSPHATE ISOMERASE"/>
    <property type="match status" value="1"/>
</dbReference>
<dbReference type="GO" id="GO:0019563">
    <property type="term" value="P:glycerol catabolic process"/>
    <property type="evidence" value="ECO:0007669"/>
    <property type="project" value="TreeGrafter"/>
</dbReference>
<dbReference type="GO" id="GO:0006094">
    <property type="term" value="P:gluconeogenesis"/>
    <property type="evidence" value="ECO:0007669"/>
    <property type="project" value="UniProtKB-UniPathway"/>
</dbReference>
<dbReference type="AlphaFoldDB" id="A0A1G2N539"/>
<comment type="subcellular location">
    <subcellularLocation>
        <location evidence="3">Cytoplasm</location>
    </subcellularLocation>
</comment>
<dbReference type="SUPFAM" id="SSF51351">
    <property type="entry name" value="Triosephosphate isomerase (TIM)"/>
    <property type="match status" value="1"/>
</dbReference>
<dbReference type="Proteomes" id="UP000176365">
    <property type="component" value="Unassembled WGS sequence"/>
</dbReference>
<dbReference type="InterPro" id="IPR035990">
    <property type="entry name" value="TIM_sf"/>
</dbReference>
<dbReference type="GO" id="GO:0006096">
    <property type="term" value="P:glycolytic process"/>
    <property type="evidence" value="ECO:0007669"/>
    <property type="project" value="UniProtKB-UniRule"/>
</dbReference>
<proteinExistence type="inferred from homology"/>
<organism evidence="4 5">
    <name type="scientific">Candidatus Taylorbacteria bacterium RIFCSPLOWO2_01_FULL_44_26</name>
    <dbReference type="NCBI Taxonomy" id="1802318"/>
    <lineage>
        <taxon>Bacteria</taxon>
        <taxon>Candidatus Tayloriibacteriota</taxon>
    </lineage>
</organism>
<dbReference type="Gene3D" id="3.20.20.70">
    <property type="entry name" value="Aldolase class I"/>
    <property type="match status" value="1"/>
</dbReference>
<dbReference type="GO" id="GO:0004807">
    <property type="term" value="F:triose-phosphate isomerase activity"/>
    <property type="evidence" value="ECO:0007669"/>
    <property type="project" value="UniProtKB-UniRule"/>
</dbReference>
<dbReference type="UniPathway" id="UPA00109">
    <property type="reaction ID" value="UER00189"/>
</dbReference>
<comment type="pathway">
    <text evidence="3">Carbohydrate degradation; glycolysis; D-glyceraldehyde 3-phosphate from glycerone phosphate: step 1/1.</text>
</comment>
<accession>A0A1G2N539</accession>
<dbReference type="InterPro" id="IPR013785">
    <property type="entry name" value="Aldolase_TIM"/>
</dbReference>
<keyword evidence="3" id="KW-0312">Gluconeogenesis</keyword>
<dbReference type="NCBIfam" id="TIGR00419">
    <property type="entry name" value="tim"/>
    <property type="match status" value="1"/>
</dbReference>